<dbReference type="Proteomes" id="UP001314903">
    <property type="component" value="Unassembled WGS sequence"/>
</dbReference>
<name>A0ABS4KFG7_9FIRM</name>
<proteinExistence type="predicted"/>
<evidence type="ECO:0000313" key="3">
    <source>
        <dbReference type="Proteomes" id="UP001314903"/>
    </source>
</evidence>
<dbReference type="EMBL" id="JAGGLI010000002">
    <property type="protein sequence ID" value="MBP2026498.1"/>
    <property type="molecule type" value="Genomic_DNA"/>
</dbReference>
<dbReference type="GO" id="GO:0140824">
    <property type="term" value="F:thioredoxin-dependent peroxiredoxin activity"/>
    <property type="evidence" value="ECO:0007669"/>
    <property type="project" value="UniProtKB-EC"/>
</dbReference>
<protein>
    <submittedName>
        <fullName evidence="2">Peroxiredoxin Q/BCP</fullName>
        <ecNumber evidence="2">1.11.1.24</ecNumber>
    </submittedName>
</protein>
<gene>
    <name evidence="2" type="ORF">J2Z35_000287</name>
</gene>
<keyword evidence="2" id="KW-0560">Oxidoreductase</keyword>
<dbReference type="InterPro" id="IPR000866">
    <property type="entry name" value="AhpC/TSA"/>
</dbReference>
<dbReference type="SUPFAM" id="SSF52833">
    <property type="entry name" value="Thioredoxin-like"/>
    <property type="match status" value="1"/>
</dbReference>
<keyword evidence="2" id="KW-0575">Peroxidase</keyword>
<feature type="domain" description="Alkyl hydroperoxide reductase subunit C/ Thiol specific antioxidant" evidence="1">
    <location>
        <begin position="1"/>
        <end position="80"/>
    </location>
</feature>
<accession>A0ABS4KFG7</accession>
<organism evidence="2 3">
    <name type="scientific">Acetoanaerobium pronyense</name>
    <dbReference type="NCBI Taxonomy" id="1482736"/>
    <lineage>
        <taxon>Bacteria</taxon>
        <taxon>Bacillati</taxon>
        <taxon>Bacillota</taxon>
        <taxon>Clostridia</taxon>
        <taxon>Peptostreptococcales</taxon>
        <taxon>Filifactoraceae</taxon>
        <taxon>Acetoanaerobium</taxon>
    </lineage>
</organism>
<evidence type="ECO:0000259" key="1">
    <source>
        <dbReference type="Pfam" id="PF00578"/>
    </source>
</evidence>
<evidence type="ECO:0000313" key="2">
    <source>
        <dbReference type="EMBL" id="MBP2026498.1"/>
    </source>
</evidence>
<keyword evidence="3" id="KW-1185">Reference proteome</keyword>
<reference evidence="2 3" key="1">
    <citation type="submission" date="2021-03" db="EMBL/GenBank/DDBJ databases">
        <title>Genomic Encyclopedia of Type Strains, Phase IV (KMG-IV): sequencing the most valuable type-strain genomes for metagenomic binning, comparative biology and taxonomic classification.</title>
        <authorList>
            <person name="Goeker M."/>
        </authorList>
    </citation>
    <scope>NUCLEOTIDE SEQUENCE [LARGE SCALE GENOMIC DNA]</scope>
    <source>
        <strain evidence="2 3">DSM 27512</strain>
    </source>
</reference>
<dbReference type="Gene3D" id="3.40.30.10">
    <property type="entry name" value="Glutaredoxin"/>
    <property type="match status" value="1"/>
</dbReference>
<dbReference type="Pfam" id="PF00578">
    <property type="entry name" value="AhpC-TSA"/>
    <property type="match status" value="1"/>
</dbReference>
<comment type="caution">
    <text evidence="2">The sequence shown here is derived from an EMBL/GenBank/DDBJ whole genome shotgun (WGS) entry which is preliminary data.</text>
</comment>
<dbReference type="InterPro" id="IPR036249">
    <property type="entry name" value="Thioredoxin-like_sf"/>
</dbReference>
<sequence length="106" mass="12552">MMQLHQDYKKFDEKDTIIVAIGPEKTDKFKSFWDEYKLEFYGIPDESQSILKLYDQKINIFKLGRMPAQMLIDKNGVLKYDHFGHSMKDIPETSEILDLIESMKLD</sequence>
<dbReference type="EC" id="1.11.1.24" evidence="2"/>